<dbReference type="InterPro" id="IPR045441">
    <property type="entry name" value="DUF6506"/>
</dbReference>
<dbReference type="RefSeq" id="WP_114089247.1">
    <property type="nucleotide sequence ID" value="NZ_JPWH01000013.1"/>
</dbReference>
<gene>
    <name evidence="1" type="ORF">TH25_15950</name>
</gene>
<proteinExistence type="predicted"/>
<protein>
    <submittedName>
        <fullName evidence="1">Uncharacterized protein</fullName>
    </submittedName>
</protein>
<dbReference type="OrthoDB" id="8595161at2"/>
<dbReference type="Proteomes" id="UP000252517">
    <property type="component" value="Unassembled WGS sequence"/>
</dbReference>
<evidence type="ECO:0000313" key="1">
    <source>
        <dbReference type="EMBL" id="RCK47013.1"/>
    </source>
</evidence>
<name>A0A367X005_9PROT</name>
<sequence>MVLRKYAFLIKANGYPPAGLRTTLPGDGFTSIIFASGDIDALVAEAMAMVAEGIQLIELAGGFSDEDYARIQDAIGDGVPVGRVLYDDKNAARLKPGWRK</sequence>
<dbReference type="AlphaFoldDB" id="A0A367X005"/>
<comment type="caution">
    <text evidence="1">The sequence shown here is derived from an EMBL/GenBank/DDBJ whole genome shotgun (WGS) entry which is preliminary data.</text>
</comment>
<reference evidence="1 2" key="1">
    <citation type="submission" date="2014-07" db="EMBL/GenBank/DDBJ databases">
        <title>Draft genome sequence of Thalassospira profundimaris S25-3-2.</title>
        <authorList>
            <person name="Lai Q."/>
            <person name="Shao Z."/>
        </authorList>
    </citation>
    <scope>NUCLEOTIDE SEQUENCE [LARGE SCALE GENOMIC DNA]</scope>
    <source>
        <strain evidence="1 2">S25-3-2</strain>
    </source>
</reference>
<accession>A0A367X005</accession>
<dbReference type="Pfam" id="PF20116">
    <property type="entry name" value="DUF6506"/>
    <property type="match status" value="1"/>
</dbReference>
<evidence type="ECO:0000313" key="2">
    <source>
        <dbReference type="Proteomes" id="UP000252517"/>
    </source>
</evidence>
<organism evidence="1 2">
    <name type="scientific">Thalassospira profundimaris</name>
    <dbReference type="NCBI Taxonomy" id="502049"/>
    <lineage>
        <taxon>Bacteria</taxon>
        <taxon>Pseudomonadati</taxon>
        <taxon>Pseudomonadota</taxon>
        <taxon>Alphaproteobacteria</taxon>
        <taxon>Rhodospirillales</taxon>
        <taxon>Thalassospiraceae</taxon>
        <taxon>Thalassospira</taxon>
    </lineage>
</organism>
<dbReference type="EMBL" id="JPWH01000013">
    <property type="protein sequence ID" value="RCK47013.1"/>
    <property type="molecule type" value="Genomic_DNA"/>
</dbReference>